<evidence type="ECO:0000313" key="1">
    <source>
        <dbReference type="EMBL" id="MBX54745.1"/>
    </source>
</evidence>
<reference evidence="1" key="1">
    <citation type="submission" date="2018-02" db="EMBL/GenBank/DDBJ databases">
        <title>Rhizophora mucronata_Transcriptome.</title>
        <authorList>
            <person name="Meera S.P."/>
            <person name="Sreeshan A."/>
            <person name="Augustine A."/>
        </authorList>
    </citation>
    <scope>NUCLEOTIDE SEQUENCE</scope>
    <source>
        <tissue evidence="1">Leaf</tissue>
    </source>
</reference>
<dbReference type="EMBL" id="GGEC01074261">
    <property type="protein sequence ID" value="MBX54745.1"/>
    <property type="molecule type" value="Transcribed_RNA"/>
</dbReference>
<name>A0A2P2PJ36_RHIMU</name>
<protein>
    <submittedName>
        <fullName evidence="1">Uncharacterized protein</fullName>
    </submittedName>
</protein>
<sequence>MPKQFPCLFHSSPPKMAMIILIYNNTNDRMKQLTVNFLLEFLVQTEFLKFVVHVPSLSYSSTSPRSLKAHA</sequence>
<proteinExistence type="predicted"/>
<dbReference type="AlphaFoldDB" id="A0A2P2PJ36"/>
<organism evidence="1">
    <name type="scientific">Rhizophora mucronata</name>
    <name type="common">Asiatic mangrove</name>
    <dbReference type="NCBI Taxonomy" id="61149"/>
    <lineage>
        <taxon>Eukaryota</taxon>
        <taxon>Viridiplantae</taxon>
        <taxon>Streptophyta</taxon>
        <taxon>Embryophyta</taxon>
        <taxon>Tracheophyta</taxon>
        <taxon>Spermatophyta</taxon>
        <taxon>Magnoliopsida</taxon>
        <taxon>eudicotyledons</taxon>
        <taxon>Gunneridae</taxon>
        <taxon>Pentapetalae</taxon>
        <taxon>rosids</taxon>
        <taxon>fabids</taxon>
        <taxon>Malpighiales</taxon>
        <taxon>Rhizophoraceae</taxon>
        <taxon>Rhizophora</taxon>
    </lineage>
</organism>
<accession>A0A2P2PJ36</accession>